<feature type="transmembrane region" description="Helical" evidence="6">
    <location>
        <begin position="28"/>
        <end position="46"/>
    </location>
</feature>
<keyword evidence="9" id="KW-1185">Reference proteome</keyword>
<protein>
    <submittedName>
        <fullName evidence="8">RDD family protein</fullName>
    </submittedName>
</protein>
<evidence type="ECO:0000313" key="9">
    <source>
        <dbReference type="Proteomes" id="UP000321574"/>
    </source>
</evidence>
<accession>A0A5C8NT52</accession>
<dbReference type="InterPro" id="IPR051791">
    <property type="entry name" value="Pra-immunoreactive"/>
</dbReference>
<name>A0A5C8NT52_9BACI</name>
<feature type="transmembrane region" description="Helical" evidence="6">
    <location>
        <begin position="58"/>
        <end position="77"/>
    </location>
</feature>
<proteinExistence type="predicted"/>
<keyword evidence="3 6" id="KW-0812">Transmembrane</keyword>
<dbReference type="EMBL" id="VDUW01000005">
    <property type="protein sequence ID" value="TXL64368.1"/>
    <property type="molecule type" value="Genomic_DNA"/>
</dbReference>
<keyword evidence="2" id="KW-1003">Cell membrane</keyword>
<evidence type="ECO:0000259" key="7">
    <source>
        <dbReference type="Pfam" id="PF06271"/>
    </source>
</evidence>
<evidence type="ECO:0000256" key="4">
    <source>
        <dbReference type="ARBA" id="ARBA00022989"/>
    </source>
</evidence>
<evidence type="ECO:0000256" key="6">
    <source>
        <dbReference type="SAM" id="Phobius"/>
    </source>
</evidence>
<dbReference type="PANTHER" id="PTHR36115">
    <property type="entry name" value="PROLINE-RICH ANTIGEN HOMOLOG-RELATED"/>
    <property type="match status" value="1"/>
</dbReference>
<evidence type="ECO:0000256" key="3">
    <source>
        <dbReference type="ARBA" id="ARBA00022692"/>
    </source>
</evidence>
<evidence type="ECO:0000256" key="1">
    <source>
        <dbReference type="ARBA" id="ARBA00004651"/>
    </source>
</evidence>
<evidence type="ECO:0000256" key="5">
    <source>
        <dbReference type="ARBA" id="ARBA00023136"/>
    </source>
</evidence>
<keyword evidence="5 6" id="KW-0472">Membrane</keyword>
<evidence type="ECO:0000256" key="2">
    <source>
        <dbReference type="ARBA" id="ARBA00022475"/>
    </source>
</evidence>
<sequence>MTEIQEDKRNSHVSSPSTIRYAGFWMRFWAYMVDVLVTSSISTILLNPFSALDTASPLGWTYTGIIAVLIFFIYFVLMTKYFGQTLGKMIFGLKVMRKDGTPLTWNDVLFREVIGRFFYRVFGIAKILYLIIAFDKQKRGIHDMIADTIVVHEASNEVVGELSY</sequence>
<organism evidence="8 9">
    <name type="scientific">Cerasibacillus terrae</name>
    <dbReference type="NCBI Taxonomy" id="2498845"/>
    <lineage>
        <taxon>Bacteria</taxon>
        <taxon>Bacillati</taxon>
        <taxon>Bacillota</taxon>
        <taxon>Bacilli</taxon>
        <taxon>Bacillales</taxon>
        <taxon>Bacillaceae</taxon>
        <taxon>Cerasibacillus</taxon>
    </lineage>
</organism>
<dbReference type="Pfam" id="PF06271">
    <property type="entry name" value="RDD"/>
    <property type="match status" value="1"/>
</dbReference>
<feature type="transmembrane region" description="Helical" evidence="6">
    <location>
        <begin position="117"/>
        <end position="134"/>
    </location>
</feature>
<dbReference type="RefSeq" id="WP_147667099.1">
    <property type="nucleotide sequence ID" value="NZ_VDUW01000005.1"/>
</dbReference>
<dbReference type="AlphaFoldDB" id="A0A5C8NT52"/>
<keyword evidence="4 6" id="KW-1133">Transmembrane helix</keyword>
<reference evidence="8 9" key="1">
    <citation type="submission" date="2019-06" db="EMBL/GenBank/DDBJ databases">
        <title>Cerasibacillus sp. nov., isolated from maize field.</title>
        <authorList>
            <person name="Lin S.-Y."/>
            <person name="Tsai C.-F."/>
            <person name="Young C.-C."/>
        </authorList>
    </citation>
    <scope>NUCLEOTIDE SEQUENCE [LARGE SCALE GENOMIC DNA]</scope>
    <source>
        <strain evidence="8 9">CC-CFT480</strain>
    </source>
</reference>
<evidence type="ECO:0000313" key="8">
    <source>
        <dbReference type="EMBL" id="TXL64368.1"/>
    </source>
</evidence>
<dbReference type="Proteomes" id="UP000321574">
    <property type="component" value="Unassembled WGS sequence"/>
</dbReference>
<dbReference type="InterPro" id="IPR010432">
    <property type="entry name" value="RDD"/>
</dbReference>
<dbReference type="OrthoDB" id="9793824at2"/>
<dbReference type="GO" id="GO:0005886">
    <property type="term" value="C:plasma membrane"/>
    <property type="evidence" value="ECO:0007669"/>
    <property type="project" value="UniProtKB-SubCell"/>
</dbReference>
<feature type="domain" description="RDD" evidence="7">
    <location>
        <begin position="21"/>
        <end position="146"/>
    </location>
</feature>
<comment type="subcellular location">
    <subcellularLocation>
        <location evidence="1">Cell membrane</location>
        <topology evidence="1">Multi-pass membrane protein</topology>
    </subcellularLocation>
</comment>
<comment type="caution">
    <text evidence="8">The sequence shown here is derived from an EMBL/GenBank/DDBJ whole genome shotgun (WGS) entry which is preliminary data.</text>
</comment>
<dbReference type="PANTHER" id="PTHR36115:SF9">
    <property type="entry name" value="LMO1584 PROTEIN"/>
    <property type="match status" value="1"/>
</dbReference>
<gene>
    <name evidence="8" type="ORF">FHP05_08550</name>
</gene>